<dbReference type="RefSeq" id="WP_104121082.1">
    <property type="nucleotide sequence ID" value="NZ_PRKW01000003.1"/>
</dbReference>
<dbReference type="EMBL" id="PRKW01000003">
    <property type="protein sequence ID" value="PPB49596.1"/>
    <property type="molecule type" value="Genomic_DNA"/>
</dbReference>
<dbReference type="PANTHER" id="PTHR44688:SF16">
    <property type="entry name" value="DNA-BINDING TRANSCRIPTIONAL ACTIVATOR DEVR_DOSR"/>
    <property type="match status" value="1"/>
</dbReference>
<dbReference type="AlphaFoldDB" id="A0A2S5IYB7"/>
<dbReference type="CDD" id="cd06170">
    <property type="entry name" value="LuxR_C_like"/>
    <property type="match status" value="1"/>
</dbReference>
<dbReference type="PROSITE" id="PS50043">
    <property type="entry name" value="HTH_LUXR_2"/>
    <property type="match status" value="1"/>
</dbReference>
<dbReference type="PANTHER" id="PTHR44688">
    <property type="entry name" value="DNA-BINDING TRANSCRIPTIONAL ACTIVATOR DEVR_DOSR"/>
    <property type="match status" value="1"/>
</dbReference>
<name>A0A2S5IYB7_9MICC</name>
<protein>
    <recommendedName>
        <fullName evidence="5">HTH luxR-type domain-containing protein</fullName>
    </recommendedName>
</protein>
<dbReference type="Proteomes" id="UP000239297">
    <property type="component" value="Unassembled WGS sequence"/>
</dbReference>
<keyword evidence="3" id="KW-0804">Transcription</keyword>
<evidence type="ECO:0000256" key="4">
    <source>
        <dbReference type="SAM" id="MobiDB-lite"/>
    </source>
</evidence>
<reference evidence="6 7" key="1">
    <citation type="journal article" date="2014" name="Int. J. Syst. Evol. Microbiol.">
        <title>Arthrobacter pityocampae sp. nov., isolated from Thaumetopoea pityocampa (Lep., Thaumetopoeidae).</title>
        <authorList>
            <person name="Ince I.A."/>
            <person name="Demirbag Z."/>
            <person name="Kati H."/>
        </authorList>
    </citation>
    <scope>NUCLEOTIDE SEQUENCE [LARGE SCALE GENOMIC DNA]</scope>
    <source>
        <strain evidence="6 7">Tp2</strain>
    </source>
</reference>
<evidence type="ECO:0000313" key="7">
    <source>
        <dbReference type="Proteomes" id="UP000239297"/>
    </source>
</evidence>
<feature type="domain" description="HTH luxR-type" evidence="5">
    <location>
        <begin position="835"/>
        <end position="900"/>
    </location>
</feature>
<gene>
    <name evidence="6" type="ORF">C4K88_07880</name>
</gene>
<evidence type="ECO:0000313" key="6">
    <source>
        <dbReference type="EMBL" id="PPB49596.1"/>
    </source>
</evidence>
<dbReference type="Pfam" id="PF00196">
    <property type="entry name" value="GerE"/>
    <property type="match status" value="1"/>
</dbReference>
<proteinExistence type="predicted"/>
<dbReference type="SUPFAM" id="SSF52540">
    <property type="entry name" value="P-loop containing nucleoside triphosphate hydrolases"/>
    <property type="match status" value="1"/>
</dbReference>
<feature type="compositionally biased region" description="Polar residues" evidence="4">
    <location>
        <begin position="11"/>
        <end position="20"/>
    </location>
</feature>
<dbReference type="InterPro" id="IPR036388">
    <property type="entry name" value="WH-like_DNA-bd_sf"/>
</dbReference>
<feature type="region of interest" description="Disordered" evidence="4">
    <location>
        <begin position="1"/>
        <end position="25"/>
    </location>
</feature>
<dbReference type="InterPro" id="IPR000792">
    <property type="entry name" value="Tscrpt_reg_LuxR_C"/>
</dbReference>
<keyword evidence="7" id="KW-1185">Reference proteome</keyword>
<dbReference type="Pfam" id="PF13191">
    <property type="entry name" value="AAA_16"/>
    <property type="match status" value="1"/>
</dbReference>
<dbReference type="InterPro" id="IPR027417">
    <property type="entry name" value="P-loop_NTPase"/>
</dbReference>
<dbReference type="Gene3D" id="3.40.50.300">
    <property type="entry name" value="P-loop containing nucleotide triphosphate hydrolases"/>
    <property type="match status" value="1"/>
</dbReference>
<dbReference type="InterPro" id="IPR016032">
    <property type="entry name" value="Sig_transdc_resp-reg_C-effctor"/>
</dbReference>
<dbReference type="SMART" id="SM00421">
    <property type="entry name" value="HTH_LUXR"/>
    <property type="match status" value="1"/>
</dbReference>
<dbReference type="PRINTS" id="PR00038">
    <property type="entry name" value="HTHLUXR"/>
</dbReference>
<evidence type="ECO:0000256" key="2">
    <source>
        <dbReference type="ARBA" id="ARBA00023125"/>
    </source>
</evidence>
<evidence type="ECO:0000256" key="1">
    <source>
        <dbReference type="ARBA" id="ARBA00023015"/>
    </source>
</evidence>
<dbReference type="SUPFAM" id="SSF46894">
    <property type="entry name" value="C-terminal effector domain of the bipartite response regulators"/>
    <property type="match status" value="1"/>
</dbReference>
<dbReference type="Gene3D" id="1.10.10.10">
    <property type="entry name" value="Winged helix-like DNA-binding domain superfamily/Winged helix DNA-binding domain"/>
    <property type="match status" value="1"/>
</dbReference>
<organism evidence="6 7">
    <name type="scientific">Arthrobacter pityocampae</name>
    <dbReference type="NCBI Taxonomy" id="547334"/>
    <lineage>
        <taxon>Bacteria</taxon>
        <taxon>Bacillati</taxon>
        <taxon>Actinomycetota</taxon>
        <taxon>Actinomycetes</taxon>
        <taxon>Micrococcales</taxon>
        <taxon>Micrococcaceae</taxon>
        <taxon>Arthrobacter</taxon>
    </lineage>
</organism>
<sequence>MAANGQGVSRARSTAPQRSSAGPGLTPALDDAFPFVGRADVLAAVEAALSTPGSVGAVLVGEAGVGKTAVVQQVLASSAEPLYVVRIRGSRGFRDQAYRSVNFLLSELEGDVVEHPVMVLRAVGDYLNQQARGRRAVLAVDNVEYLDASSAALIGQLVLGGTASVLLTSQDFASADPQLAGLWRDGSLHRFDLAPFDALEARDFAAAELQGPVSAEAAALLYRMSGGNARLLQASIRAVRGRSVVLHGRTWVLLPGVVPVPTEIAEAVQLVLEDLPPAQQEIAHVIALAGQLPLPVARSIASSADLDALQSGGLLAVRHREQEGIEFRDPVIGAGIAASLSAQHAGDLYGRWVDGTATGDLLDPERHAEWLLKCQRPVPPALLLAAARSANRAGRFGAAAEYAGLGDAYRSSAAVAVERLRALTFVGRFEDAGNGLLLAAPLLDGASAAEAVPLLLAGVFLRHRLGLGGVEGALDEAEERLESDAGLGSEDRARLRADVVIARAEIASLLGRFAEARDLVLSLRTAGALLGTDQGIAADVLLAEAWAMLENQLDALQLADAVADRLQELDVAARTRELAYLRLIAIYSATGCWGQGAHRLRLTDGDSGAVLHSSAVQLALGLVRGRYGTPAEALAVLAPAFDQLRVGDPQRVLPLAASAIAYCYSVGDDIKAAIPLLVHAEPTAGDPWLVRRIASQLQLLSVGLREAKPDAARQLQALGRSDAERGASLFALSAFTSAVRLGSSGVLAELSDIAARVQGPYALLCETFAKGVNHRDAEVLLQAMDLAAEGGDQNFGRDAARSALHAARAAGDKTTVREVQQRVRRVLADLDPDGPASRLDCLTPREAEIAQLAVGGLMNREIAEVMCVSVRTIEGHLYQIYSKLHVSSRSQLAELFPAPLG</sequence>
<evidence type="ECO:0000256" key="3">
    <source>
        <dbReference type="ARBA" id="ARBA00023163"/>
    </source>
</evidence>
<dbReference type="InterPro" id="IPR041664">
    <property type="entry name" value="AAA_16"/>
</dbReference>
<accession>A0A2S5IYB7</accession>
<comment type="caution">
    <text evidence="6">The sequence shown here is derived from an EMBL/GenBank/DDBJ whole genome shotgun (WGS) entry which is preliminary data.</text>
</comment>
<dbReference type="GO" id="GO:0006355">
    <property type="term" value="P:regulation of DNA-templated transcription"/>
    <property type="evidence" value="ECO:0007669"/>
    <property type="project" value="InterPro"/>
</dbReference>
<keyword evidence="2" id="KW-0238">DNA-binding</keyword>
<dbReference type="OrthoDB" id="3197423at2"/>
<evidence type="ECO:0000259" key="5">
    <source>
        <dbReference type="PROSITE" id="PS50043"/>
    </source>
</evidence>
<keyword evidence="1" id="KW-0805">Transcription regulation</keyword>
<dbReference type="GO" id="GO:0003677">
    <property type="term" value="F:DNA binding"/>
    <property type="evidence" value="ECO:0007669"/>
    <property type="project" value="UniProtKB-KW"/>
</dbReference>